<dbReference type="Gene3D" id="1.25.40.390">
    <property type="match status" value="1"/>
</dbReference>
<dbReference type="InterPro" id="IPR011990">
    <property type="entry name" value="TPR-like_helical_dom_sf"/>
</dbReference>
<reference evidence="1 2" key="3">
    <citation type="submission" date="2020-02" db="EMBL/GenBank/DDBJ databases">
        <title>Flavobacterium profundi sp. nov., isolated from a deep-sea seamount.</title>
        <authorList>
            <person name="Zhang D.-C."/>
        </authorList>
    </citation>
    <scope>NUCLEOTIDE SEQUENCE [LARGE SCALE GENOMIC DNA]</scope>
    <source>
        <strain evidence="1 2">EC11</strain>
    </source>
</reference>
<accession>A0ABX0IQE3</accession>
<reference evidence="2" key="1">
    <citation type="submission" date="2019-05" db="EMBL/GenBank/DDBJ databases">
        <title>Flavobacterium profundi sp. nov., isolated from a deep-sea seamount.</title>
        <authorList>
            <person name="Zhang D.-C."/>
        </authorList>
    </citation>
    <scope>NUCLEOTIDE SEQUENCE [LARGE SCALE GENOMIC DNA]</scope>
    <source>
        <strain evidence="2">EC11</strain>
    </source>
</reference>
<protein>
    <submittedName>
        <fullName evidence="1">SusD/RagB family nutrient-binding outer membrane lipoprotein</fullName>
    </submittedName>
</protein>
<keyword evidence="2" id="KW-1185">Reference proteome</keyword>
<reference evidence="1 2" key="2">
    <citation type="submission" date="2019-05" db="EMBL/GenBank/DDBJ databases">
        <authorList>
            <person name="Lianzixin W."/>
        </authorList>
    </citation>
    <scope>NUCLEOTIDE SEQUENCE [LARGE SCALE GENOMIC DNA]</scope>
    <source>
        <strain evidence="1 2">EC11</strain>
    </source>
</reference>
<dbReference type="PROSITE" id="PS51257">
    <property type="entry name" value="PROKAR_LIPOPROTEIN"/>
    <property type="match status" value="1"/>
</dbReference>
<dbReference type="RefSeq" id="WP_140962392.1">
    <property type="nucleotide sequence ID" value="NZ_VEVQ02000006.1"/>
</dbReference>
<name>A0ABX0IQE3_9FLAO</name>
<proteinExistence type="predicted"/>
<comment type="caution">
    <text evidence="1">The sequence shown here is derived from an EMBL/GenBank/DDBJ whole genome shotgun (WGS) entry which is preliminary data.</text>
</comment>
<evidence type="ECO:0000313" key="2">
    <source>
        <dbReference type="Proteomes" id="UP000817854"/>
    </source>
</evidence>
<sequence>MKKIFYIIGISLVLFSCSDDLSSLNIDEKNPSIVPASSLFTTAERSLTDQMTNTNVNRNVFRLITQYWTETTYTDESNYDFVTRKISDNHWNALYAGALADLNKAKIYTESEIIANGDLSFTEKTAIKKNKLAQIDILMSYIYQVLVDTYGNIPYTEALKGDANYLPKYDSGVEVYRSLITKINDAIANIDSNYESFGDADVLFPQADGDSAAKLELWKKFANSIKLKIGINLLASNLDNTLATQTIDSAIIDGVISSNSENCKLPYQANLPNTNQLYVDLINSGRHDFVVTKPFVDKLIALNDPRRPIYTDNNVNGGIVGNSNSFSSKTHIGDVIQEPDFSGTLLDYAEIEFLLAEAAESGIASAGTASVHYTNAITASMEDWGVDSADIATYLAQPSVDYATATGTWQQKIGEQAWIGLYNRGFEAWTSYRRLDYPTLTAPANAAAAANGLVPVRMAFPIREQTLNPTNYNAASAAIGGDLLTTKLFWDVN</sequence>
<keyword evidence="1" id="KW-0449">Lipoprotein</keyword>
<dbReference type="SUPFAM" id="SSF48452">
    <property type="entry name" value="TPR-like"/>
    <property type="match status" value="1"/>
</dbReference>
<evidence type="ECO:0000313" key="1">
    <source>
        <dbReference type="EMBL" id="NHN26054.1"/>
    </source>
</evidence>
<gene>
    <name evidence="1" type="ORF">FIA58_010240</name>
</gene>
<dbReference type="InterPro" id="IPR041662">
    <property type="entry name" value="SusD-like_2"/>
</dbReference>
<dbReference type="EMBL" id="VEVQ02000006">
    <property type="protein sequence ID" value="NHN26054.1"/>
    <property type="molecule type" value="Genomic_DNA"/>
</dbReference>
<dbReference type="Pfam" id="PF12771">
    <property type="entry name" value="SusD-like_2"/>
    <property type="match status" value="1"/>
</dbReference>
<organism evidence="1 2">
    <name type="scientific">Flavobacterium jejuense</name>
    <dbReference type="NCBI Taxonomy" id="1544455"/>
    <lineage>
        <taxon>Bacteria</taxon>
        <taxon>Pseudomonadati</taxon>
        <taxon>Bacteroidota</taxon>
        <taxon>Flavobacteriia</taxon>
        <taxon>Flavobacteriales</taxon>
        <taxon>Flavobacteriaceae</taxon>
        <taxon>Flavobacterium</taxon>
    </lineage>
</organism>
<dbReference type="Proteomes" id="UP000817854">
    <property type="component" value="Unassembled WGS sequence"/>
</dbReference>